<dbReference type="InterPro" id="IPR015943">
    <property type="entry name" value="WD40/YVTN_repeat-like_dom_sf"/>
</dbReference>
<evidence type="ECO:0000313" key="2">
    <source>
        <dbReference type="Proteomes" id="UP001208570"/>
    </source>
</evidence>
<dbReference type="Gene3D" id="2.130.10.10">
    <property type="entry name" value="YVTN repeat-like/Quinoprotein amine dehydrogenase"/>
    <property type="match status" value="1"/>
</dbReference>
<organism evidence="1 2">
    <name type="scientific">Paralvinella palmiformis</name>
    <dbReference type="NCBI Taxonomy" id="53620"/>
    <lineage>
        <taxon>Eukaryota</taxon>
        <taxon>Metazoa</taxon>
        <taxon>Spiralia</taxon>
        <taxon>Lophotrochozoa</taxon>
        <taxon>Annelida</taxon>
        <taxon>Polychaeta</taxon>
        <taxon>Sedentaria</taxon>
        <taxon>Canalipalpata</taxon>
        <taxon>Terebellida</taxon>
        <taxon>Terebelliformia</taxon>
        <taxon>Alvinellidae</taxon>
        <taxon>Paralvinella</taxon>
    </lineage>
</organism>
<dbReference type="PANTHER" id="PTHR46947:SF1">
    <property type="entry name" value="WD REPEAT-CONTAINING PROTEIN 73"/>
    <property type="match status" value="1"/>
</dbReference>
<dbReference type="GO" id="GO:0005829">
    <property type="term" value="C:cytosol"/>
    <property type="evidence" value="ECO:0007669"/>
    <property type="project" value="TreeGrafter"/>
</dbReference>
<comment type="caution">
    <text evidence="1">The sequence shown here is derived from an EMBL/GenBank/DDBJ whole genome shotgun (WGS) entry which is preliminary data.</text>
</comment>
<dbReference type="AlphaFoldDB" id="A0AAD9MY95"/>
<dbReference type="PANTHER" id="PTHR46947">
    <property type="entry name" value="WD REPEAT-CONTAINING PROTEIN 73"/>
    <property type="match status" value="1"/>
</dbReference>
<dbReference type="GO" id="GO:0031122">
    <property type="term" value="P:cytoplasmic microtubule organization"/>
    <property type="evidence" value="ECO:0007669"/>
    <property type="project" value="TreeGrafter"/>
</dbReference>
<protein>
    <submittedName>
        <fullName evidence="1">Uncharacterized protein</fullName>
    </submittedName>
</protein>
<gene>
    <name evidence="1" type="ORF">LSH36_555g04051</name>
</gene>
<reference evidence="1" key="1">
    <citation type="journal article" date="2023" name="Mol. Biol. Evol.">
        <title>Third-Generation Sequencing Reveals the Adaptive Role of the Epigenome in Three Deep-Sea Polychaetes.</title>
        <authorList>
            <person name="Perez M."/>
            <person name="Aroh O."/>
            <person name="Sun Y."/>
            <person name="Lan Y."/>
            <person name="Juniper S.K."/>
            <person name="Young C.R."/>
            <person name="Angers B."/>
            <person name="Qian P.Y."/>
        </authorList>
    </citation>
    <scope>NUCLEOTIDE SEQUENCE</scope>
    <source>
        <strain evidence="1">P08H-3</strain>
    </source>
</reference>
<dbReference type="Proteomes" id="UP001208570">
    <property type="component" value="Unassembled WGS sequence"/>
</dbReference>
<name>A0AAD9MY95_9ANNE</name>
<dbReference type="InterPro" id="IPR042795">
    <property type="entry name" value="Wdr73"/>
</dbReference>
<proteinExistence type="predicted"/>
<sequence>MKHPSDMPTPRFQIGWYDELFMYDLQRPAHSLTWLSDDCICLSCDREDGGSEILQLHVPNKLLLGNDEGPSRDRDFRLVNGCLCQRNIEELAAISKSRVLLSTEKLANNITIWVIPDDSSEDTEPARLALSRSADNVEAEVAFGSRGNDICVLDIDQSQITYETKELKMTDMLVGLSWIDPHVLVLCSTCSGSLYSLDVRMKPELVSLLAGDKSRSENPCSMCVSSLTSDIYTVCTDKRVVVYHQGTIEEFFLNTSCDGQHLKIKQATSNMFDVEMVPQRVTPETHIPDVTSSKAKQNTDSDYNNNCSPTELDAFSLSDAGSVNVYKVSQKDRHLSRTFTHQGHMIGNHKPDDTPLVCDHTWHPSVSQLVISSDNKGSLHAWKYSFA</sequence>
<keyword evidence="2" id="KW-1185">Reference proteome</keyword>
<dbReference type="EMBL" id="JAODUP010000555">
    <property type="protein sequence ID" value="KAK2147414.1"/>
    <property type="molecule type" value="Genomic_DNA"/>
</dbReference>
<dbReference type="SUPFAM" id="SSF69322">
    <property type="entry name" value="Tricorn protease domain 2"/>
    <property type="match status" value="1"/>
</dbReference>
<dbReference type="GO" id="GO:0000922">
    <property type="term" value="C:spindle pole"/>
    <property type="evidence" value="ECO:0007669"/>
    <property type="project" value="TreeGrafter"/>
</dbReference>
<evidence type="ECO:0000313" key="1">
    <source>
        <dbReference type="EMBL" id="KAK2147414.1"/>
    </source>
</evidence>
<accession>A0AAD9MY95</accession>